<evidence type="ECO:0000256" key="7">
    <source>
        <dbReference type="SAM" id="Phobius"/>
    </source>
</evidence>
<dbReference type="InterPro" id="IPR001611">
    <property type="entry name" value="Leu-rich_rpt"/>
</dbReference>
<sequence length="587" mass="63105">MLKVASRQSRENLAAEYALLSTLTHPSIPKAVSFSEVDGALYLVREYIPGKTLSTLIDEEGPLPARKAAEIVSHLCGVLAYLHHQNPPIIHRDVKPQNVLLADDGRCVLIDFGIARRFDGEASQDTVCMGTQATAAPEQFGYRQTDVRSDIYSTGILLLYLTTGSFDPGSANALSGRLGRIVRRCTRFDPADRYADILSVQHALTRCLHPARWLFAAGIPAVGLLIAALLLPQMLLSPPPVEPTFTDTNLPAATAAPAKSAYQFASPLVEQAVRSQLGRDANATITLADLDTITGLYLCGTRVYETWSDHSFYSGADHFGGELEQSVGSVDTLTDIANMHNLRELALLNQKITDLSPLEGLPLVKLGLGGNQIADVSPLAGLTGLTDLLLENNPLSDIQPLQSLNSLQSLDITNTNVSDIAPLIGLPLGFLSLSGCPVQDCSPLLQLPQLSWLLISDLTPEQAAVCGKITTLVDLSIDECGVTSLEPFQPLINLSFLDLQGNELTSLSGVEALSELQGLSFWDNPVSDLSPVLSLEKLTYLNVGRTNVTDFTVFAELPALEKIDCSLDQQEAVTAALRGRNVTIGAY</sequence>
<dbReference type="AlphaFoldDB" id="A0A645AQ35"/>
<keyword evidence="6" id="KW-0067">ATP-binding</keyword>
<keyword evidence="1" id="KW-0433">Leucine-rich repeat</keyword>
<keyword evidence="5 9" id="KW-0418">Kinase</keyword>
<dbReference type="Gene3D" id="3.80.10.10">
    <property type="entry name" value="Ribonuclease Inhibitor"/>
    <property type="match status" value="2"/>
</dbReference>
<keyword evidence="7" id="KW-0472">Membrane</keyword>
<proteinExistence type="predicted"/>
<dbReference type="SUPFAM" id="SSF56112">
    <property type="entry name" value="Protein kinase-like (PK-like)"/>
    <property type="match status" value="1"/>
</dbReference>
<keyword evidence="3" id="KW-0677">Repeat</keyword>
<accession>A0A645AQ35</accession>
<evidence type="ECO:0000256" key="5">
    <source>
        <dbReference type="ARBA" id="ARBA00022777"/>
    </source>
</evidence>
<evidence type="ECO:0000313" key="9">
    <source>
        <dbReference type="EMBL" id="MPM55016.1"/>
    </source>
</evidence>
<dbReference type="GO" id="GO:0005524">
    <property type="term" value="F:ATP binding"/>
    <property type="evidence" value="ECO:0007669"/>
    <property type="project" value="UniProtKB-KW"/>
</dbReference>
<reference evidence="9" key="1">
    <citation type="submission" date="2019-08" db="EMBL/GenBank/DDBJ databases">
        <authorList>
            <person name="Kucharzyk K."/>
            <person name="Murdoch R.W."/>
            <person name="Higgins S."/>
            <person name="Loffler F."/>
        </authorList>
    </citation>
    <scope>NUCLEOTIDE SEQUENCE</scope>
</reference>
<dbReference type="PANTHER" id="PTHR43289:SF6">
    <property type="entry name" value="SERINE_THREONINE-PROTEIN KINASE NEKL-3"/>
    <property type="match status" value="1"/>
</dbReference>
<comment type="caution">
    <text evidence="9">The sequence shown here is derived from an EMBL/GenBank/DDBJ whole genome shotgun (WGS) entry which is preliminary data.</text>
</comment>
<evidence type="ECO:0000256" key="2">
    <source>
        <dbReference type="ARBA" id="ARBA00022679"/>
    </source>
</evidence>
<dbReference type="InterPro" id="IPR032675">
    <property type="entry name" value="LRR_dom_sf"/>
</dbReference>
<feature type="transmembrane region" description="Helical" evidence="7">
    <location>
        <begin position="213"/>
        <end position="236"/>
    </location>
</feature>
<dbReference type="InterPro" id="IPR011009">
    <property type="entry name" value="Kinase-like_dom_sf"/>
</dbReference>
<keyword evidence="7" id="KW-1133">Transmembrane helix</keyword>
<dbReference type="Pfam" id="PF00069">
    <property type="entry name" value="Pkinase"/>
    <property type="match status" value="1"/>
</dbReference>
<dbReference type="PROSITE" id="PS50011">
    <property type="entry name" value="PROTEIN_KINASE_DOM"/>
    <property type="match status" value="1"/>
</dbReference>
<dbReference type="Pfam" id="PF12799">
    <property type="entry name" value="LRR_4"/>
    <property type="match status" value="1"/>
</dbReference>
<dbReference type="GO" id="GO:0004674">
    <property type="term" value="F:protein serine/threonine kinase activity"/>
    <property type="evidence" value="ECO:0007669"/>
    <property type="project" value="UniProtKB-EC"/>
</dbReference>
<evidence type="ECO:0000256" key="4">
    <source>
        <dbReference type="ARBA" id="ARBA00022741"/>
    </source>
</evidence>
<dbReference type="PROSITE" id="PS51450">
    <property type="entry name" value="LRR"/>
    <property type="match status" value="5"/>
</dbReference>
<dbReference type="PROSITE" id="PS00108">
    <property type="entry name" value="PROTEIN_KINASE_ST"/>
    <property type="match status" value="1"/>
</dbReference>
<name>A0A645AQ35_9ZZZZ</name>
<gene>
    <name evidence="9" type="primary">pknD_18</name>
    <name evidence="9" type="ORF">SDC9_101801</name>
</gene>
<dbReference type="EC" id="2.7.11.1" evidence="9"/>
<keyword evidence="4" id="KW-0547">Nucleotide-binding</keyword>
<protein>
    <submittedName>
        <fullName evidence="9">Serine/threonine-protein kinase PknD</fullName>
        <ecNumber evidence="9">2.7.11.1</ecNumber>
    </submittedName>
</protein>
<dbReference type="EMBL" id="VSSQ01015072">
    <property type="protein sequence ID" value="MPM55016.1"/>
    <property type="molecule type" value="Genomic_DNA"/>
</dbReference>
<dbReference type="InterPro" id="IPR000719">
    <property type="entry name" value="Prot_kinase_dom"/>
</dbReference>
<evidence type="ECO:0000256" key="1">
    <source>
        <dbReference type="ARBA" id="ARBA00022614"/>
    </source>
</evidence>
<feature type="domain" description="Protein kinase" evidence="8">
    <location>
        <begin position="1"/>
        <end position="313"/>
    </location>
</feature>
<keyword evidence="7" id="KW-0812">Transmembrane</keyword>
<evidence type="ECO:0000259" key="8">
    <source>
        <dbReference type="PROSITE" id="PS50011"/>
    </source>
</evidence>
<dbReference type="CDD" id="cd14014">
    <property type="entry name" value="STKc_PknB_like"/>
    <property type="match status" value="1"/>
</dbReference>
<dbReference type="SMART" id="SM00220">
    <property type="entry name" value="S_TKc"/>
    <property type="match status" value="1"/>
</dbReference>
<dbReference type="SUPFAM" id="SSF52058">
    <property type="entry name" value="L domain-like"/>
    <property type="match status" value="1"/>
</dbReference>
<dbReference type="PANTHER" id="PTHR43289">
    <property type="entry name" value="MITOGEN-ACTIVATED PROTEIN KINASE KINASE KINASE 20-RELATED"/>
    <property type="match status" value="1"/>
</dbReference>
<evidence type="ECO:0000256" key="6">
    <source>
        <dbReference type="ARBA" id="ARBA00022840"/>
    </source>
</evidence>
<organism evidence="9">
    <name type="scientific">bioreactor metagenome</name>
    <dbReference type="NCBI Taxonomy" id="1076179"/>
    <lineage>
        <taxon>unclassified sequences</taxon>
        <taxon>metagenomes</taxon>
        <taxon>ecological metagenomes</taxon>
    </lineage>
</organism>
<dbReference type="InterPro" id="IPR008271">
    <property type="entry name" value="Ser/Thr_kinase_AS"/>
</dbReference>
<keyword evidence="2 9" id="KW-0808">Transferase</keyword>
<dbReference type="InterPro" id="IPR025875">
    <property type="entry name" value="Leu-rich_rpt_4"/>
</dbReference>
<evidence type="ECO:0000256" key="3">
    <source>
        <dbReference type="ARBA" id="ARBA00022737"/>
    </source>
</evidence>
<dbReference type="Gene3D" id="1.10.510.10">
    <property type="entry name" value="Transferase(Phosphotransferase) domain 1"/>
    <property type="match status" value="1"/>
</dbReference>